<evidence type="ECO:0000313" key="1">
    <source>
        <dbReference type="EMBL" id="AAP77850.1"/>
    </source>
</evidence>
<keyword evidence="2" id="KW-1185">Reference proteome</keyword>
<dbReference type="Proteomes" id="UP000002495">
    <property type="component" value="Chromosome"/>
</dbReference>
<gene>
    <name evidence="1" type="ordered locus">HH_1253</name>
</gene>
<dbReference type="HOGENOM" id="CLU_3136390_0_0_7"/>
<proteinExistence type="predicted"/>
<dbReference type="EMBL" id="AE017125">
    <property type="protein sequence ID" value="AAP77850.1"/>
    <property type="molecule type" value="Genomic_DNA"/>
</dbReference>
<dbReference type="KEGG" id="hhe:HH_1253"/>
<reference evidence="1 2" key="1">
    <citation type="journal article" date="2003" name="Proc. Natl. Acad. Sci. U.S.A.">
        <title>The complete genome sequence of the carcinogenic bacterium Helicobacter hepaticus.</title>
        <authorList>
            <person name="Suerbaum S."/>
            <person name="Josenhans C."/>
            <person name="Sterzenbach T."/>
            <person name="Drescher B."/>
            <person name="Brandt P."/>
            <person name="Bell M."/>
            <person name="Droege M."/>
            <person name="Fartmann B."/>
            <person name="Fischer H.-P."/>
            <person name="Ge Z."/>
            <person name="Hoerster A."/>
            <person name="Holland R."/>
            <person name="Klein K."/>
            <person name="Koenig J."/>
            <person name="Macko L."/>
            <person name="Mendz G.L."/>
            <person name="Nyakatura G."/>
            <person name="Schauer D.B."/>
            <person name="Shen Z."/>
            <person name="Weber J."/>
            <person name="Frosch M."/>
            <person name="Fox J.G."/>
        </authorList>
    </citation>
    <scope>NUCLEOTIDE SEQUENCE [LARGE SCALE GENOMIC DNA]</scope>
    <source>
        <strain evidence="2">ATCC 51449 / 3B1</strain>
    </source>
</reference>
<protein>
    <submittedName>
        <fullName evidence="1">Uncharacterized protein</fullName>
    </submittedName>
</protein>
<name>Q7VGR7_HELHP</name>
<accession>Q7VGR7</accession>
<dbReference type="STRING" id="235279.HH_1253"/>
<sequence length="49" mass="5514">MYINIAQKLPVLLKVAYLCNQTTNKEGKDASNPPNPTKITQILYISDFC</sequence>
<dbReference type="AlphaFoldDB" id="Q7VGR7"/>
<evidence type="ECO:0000313" key="2">
    <source>
        <dbReference type="Proteomes" id="UP000002495"/>
    </source>
</evidence>
<organism evidence="1 2">
    <name type="scientific">Helicobacter hepaticus (strain ATCC 51449 / 3B1)</name>
    <dbReference type="NCBI Taxonomy" id="235279"/>
    <lineage>
        <taxon>Bacteria</taxon>
        <taxon>Pseudomonadati</taxon>
        <taxon>Campylobacterota</taxon>
        <taxon>Epsilonproteobacteria</taxon>
        <taxon>Campylobacterales</taxon>
        <taxon>Helicobacteraceae</taxon>
        <taxon>Helicobacter</taxon>
    </lineage>
</organism>